<sequence length="204" mass="22126">MKGIHLITNGKLTEKELQDLPFLQHDVDYIHIREKSKTAQEIQTIVSFLLEKGVPKQKLIINDRVDIAAINNCHGVQLAYHSLPVDVVKGTFPELSIGKSVHSLEEAVHAEKAGANFIIYGHIFHSLSKKGLSPQGISRLQEITQSVSIPVVAIGGITPENAQAVLKAGASGIAVMSGVWNAADPLEILKQYQSVFNNGEGGRH</sequence>
<dbReference type="Gene3D" id="3.20.20.70">
    <property type="entry name" value="Aldolase class I"/>
    <property type="match status" value="1"/>
</dbReference>
<dbReference type="EMBL" id="FRCZ01000001">
    <property type="protein sequence ID" value="SHM47039.1"/>
    <property type="molecule type" value="Genomic_DNA"/>
</dbReference>
<organism evidence="4 5">
    <name type="scientific">Gracilibacillus kekensis</name>
    <dbReference type="NCBI Taxonomy" id="1027249"/>
    <lineage>
        <taxon>Bacteria</taxon>
        <taxon>Bacillati</taxon>
        <taxon>Bacillota</taxon>
        <taxon>Bacilli</taxon>
        <taxon>Bacillales</taxon>
        <taxon>Bacillaceae</taxon>
        <taxon>Gracilibacillus</taxon>
    </lineage>
</organism>
<dbReference type="InterPro" id="IPR013785">
    <property type="entry name" value="Aldolase_TIM"/>
</dbReference>
<dbReference type="GO" id="GO:0004789">
    <property type="term" value="F:thiamine-phosphate diphosphorylase activity"/>
    <property type="evidence" value="ECO:0007669"/>
    <property type="project" value="TreeGrafter"/>
</dbReference>
<dbReference type="OrthoDB" id="9815348at2"/>
<evidence type="ECO:0000256" key="2">
    <source>
        <dbReference type="ARBA" id="ARBA00022977"/>
    </source>
</evidence>
<dbReference type="CDD" id="cd00564">
    <property type="entry name" value="TMP_TenI"/>
    <property type="match status" value="1"/>
</dbReference>
<keyword evidence="5" id="KW-1185">Reference proteome</keyword>
<dbReference type="GO" id="GO:0005737">
    <property type="term" value="C:cytoplasm"/>
    <property type="evidence" value="ECO:0007669"/>
    <property type="project" value="TreeGrafter"/>
</dbReference>
<dbReference type="NCBIfam" id="NF005819">
    <property type="entry name" value="PRK07695.1"/>
    <property type="match status" value="1"/>
</dbReference>
<dbReference type="AlphaFoldDB" id="A0A1M7J1Y1"/>
<keyword evidence="2" id="KW-0784">Thiamine biosynthesis</keyword>
<feature type="domain" description="Thiamine phosphate synthase/TenI" evidence="3">
    <location>
        <begin position="21"/>
        <end position="179"/>
    </location>
</feature>
<dbReference type="InterPro" id="IPR036206">
    <property type="entry name" value="ThiamineP_synth_sf"/>
</dbReference>
<proteinExistence type="predicted"/>
<dbReference type="STRING" id="1027249.SAMN05216179_0227"/>
<evidence type="ECO:0000313" key="5">
    <source>
        <dbReference type="Proteomes" id="UP000184184"/>
    </source>
</evidence>
<reference evidence="4 5" key="1">
    <citation type="submission" date="2016-11" db="EMBL/GenBank/DDBJ databases">
        <authorList>
            <person name="Jaros S."/>
            <person name="Januszkiewicz K."/>
            <person name="Wedrychowicz H."/>
        </authorList>
    </citation>
    <scope>NUCLEOTIDE SEQUENCE [LARGE SCALE GENOMIC DNA]</scope>
    <source>
        <strain evidence="4 5">CGMCC 1.10681</strain>
    </source>
</reference>
<dbReference type="GO" id="GO:0009228">
    <property type="term" value="P:thiamine biosynthetic process"/>
    <property type="evidence" value="ECO:0007669"/>
    <property type="project" value="UniProtKB-KW"/>
</dbReference>
<accession>A0A1M7J1Y1</accession>
<comment type="pathway">
    <text evidence="1">Cofactor biosynthesis; thiamine diphosphate biosynthesis.</text>
</comment>
<dbReference type="InterPro" id="IPR022998">
    <property type="entry name" value="ThiamineP_synth_TenI"/>
</dbReference>
<evidence type="ECO:0000256" key="1">
    <source>
        <dbReference type="ARBA" id="ARBA00004948"/>
    </source>
</evidence>
<name>A0A1M7J1Y1_9BACI</name>
<protein>
    <submittedName>
        <fullName evidence="4">Thiazole tautomerase (Transcriptional regulator TenI)</fullName>
    </submittedName>
</protein>
<dbReference type="PANTHER" id="PTHR20857">
    <property type="entry name" value="THIAMINE-PHOSPHATE PYROPHOSPHORYLASE"/>
    <property type="match status" value="1"/>
</dbReference>
<dbReference type="Proteomes" id="UP000184184">
    <property type="component" value="Unassembled WGS sequence"/>
</dbReference>
<dbReference type="SUPFAM" id="SSF51391">
    <property type="entry name" value="Thiamin phosphate synthase"/>
    <property type="match status" value="1"/>
</dbReference>
<evidence type="ECO:0000259" key="3">
    <source>
        <dbReference type="Pfam" id="PF02581"/>
    </source>
</evidence>
<gene>
    <name evidence="4" type="ORF">SAMN05216179_0227</name>
</gene>
<dbReference type="Pfam" id="PF02581">
    <property type="entry name" value="TMP-TENI"/>
    <property type="match status" value="1"/>
</dbReference>
<dbReference type="PANTHER" id="PTHR20857:SF22">
    <property type="entry name" value="THIAZOLE TAUTOMERASE"/>
    <property type="match status" value="1"/>
</dbReference>
<evidence type="ECO:0000313" key="4">
    <source>
        <dbReference type="EMBL" id="SHM47039.1"/>
    </source>
</evidence>